<dbReference type="RefSeq" id="WP_116191633.1">
    <property type="nucleotide sequence ID" value="NZ_QTTN01000038.1"/>
</dbReference>
<keyword evidence="5" id="KW-1185">Reference proteome</keyword>
<dbReference type="EMBL" id="QTTN01000038">
    <property type="protein sequence ID" value="REE68075.1"/>
    <property type="molecule type" value="Genomic_DNA"/>
</dbReference>
<dbReference type="PROSITE" id="PS50977">
    <property type="entry name" value="HTH_TETR_2"/>
    <property type="match status" value="1"/>
</dbReference>
<accession>A0A3D9QWJ1</accession>
<dbReference type="SUPFAM" id="SSF46689">
    <property type="entry name" value="Homeodomain-like"/>
    <property type="match status" value="1"/>
</dbReference>
<dbReference type="PANTHER" id="PTHR43479:SF7">
    <property type="entry name" value="TETR-FAMILY TRANSCRIPTIONAL REGULATOR"/>
    <property type="match status" value="1"/>
</dbReference>
<dbReference type="InterPro" id="IPR009057">
    <property type="entry name" value="Homeodomain-like_sf"/>
</dbReference>
<proteinExistence type="predicted"/>
<gene>
    <name evidence="4" type="ORF">A8990_1384</name>
</gene>
<keyword evidence="1 2" id="KW-0238">DNA-binding</keyword>
<dbReference type="PANTHER" id="PTHR43479">
    <property type="entry name" value="ACREF/ENVCD OPERON REPRESSOR-RELATED"/>
    <property type="match status" value="1"/>
</dbReference>
<comment type="caution">
    <text evidence="4">The sequence shown here is derived from an EMBL/GenBank/DDBJ whole genome shotgun (WGS) entry which is preliminary data.</text>
</comment>
<evidence type="ECO:0000256" key="1">
    <source>
        <dbReference type="ARBA" id="ARBA00023125"/>
    </source>
</evidence>
<dbReference type="GO" id="GO:0003677">
    <property type="term" value="F:DNA binding"/>
    <property type="evidence" value="ECO:0007669"/>
    <property type="project" value="UniProtKB-UniRule"/>
</dbReference>
<dbReference type="InterPro" id="IPR050624">
    <property type="entry name" value="HTH-type_Tx_Regulator"/>
</dbReference>
<feature type="domain" description="HTH tetR-type" evidence="3">
    <location>
        <begin position="12"/>
        <end position="72"/>
    </location>
</feature>
<evidence type="ECO:0000259" key="3">
    <source>
        <dbReference type="PROSITE" id="PS50977"/>
    </source>
</evidence>
<evidence type="ECO:0000313" key="5">
    <source>
        <dbReference type="Proteomes" id="UP000256304"/>
    </source>
</evidence>
<sequence>MTTDEKVDPRVMRTRKLIVDAFETLLHTNDFKNTSIKDITDAATVNRATFYAHFTDKYELLDSVLTDYLLNNVQGSLECHAQLNEDSAAKVFLAIAKFEKDLSITCRKSYESIRPMVENKIKESLKSVFIHLIAKQYPETEKDKAEICSVLLSWQIYGACLDWQTNSSLTAEAYIEKAIPFLTKGMAALEI</sequence>
<dbReference type="Proteomes" id="UP000256304">
    <property type="component" value="Unassembled WGS sequence"/>
</dbReference>
<organism evidence="4 5">
    <name type="scientific">Paenibacillus taihuensis</name>
    <dbReference type="NCBI Taxonomy" id="1156355"/>
    <lineage>
        <taxon>Bacteria</taxon>
        <taxon>Bacillati</taxon>
        <taxon>Bacillota</taxon>
        <taxon>Bacilli</taxon>
        <taxon>Bacillales</taxon>
        <taxon>Paenibacillaceae</taxon>
        <taxon>Paenibacillus</taxon>
    </lineage>
</organism>
<dbReference type="Pfam" id="PF00440">
    <property type="entry name" value="TetR_N"/>
    <property type="match status" value="1"/>
</dbReference>
<protein>
    <submittedName>
        <fullName evidence="4">TetR family transcriptional regulator</fullName>
    </submittedName>
</protein>
<evidence type="ECO:0000313" key="4">
    <source>
        <dbReference type="EMBL" id="REE68075.1"/>
    </source>
</evidence>
<dbReference type="Gene3D" id="1.10.357.10">
    <property type="entry name" value="Tetracycline Repressor, domain 2"/>
    <property type="match status" value="1"/>
</dbReference>
<dbReference type="InterPro" id="IPR001647">
    <property type="entry name" value="HTH_TetR"/>
</dbReference>
<name>A0A3D9QWJ1_9BACL</name>
<dbReference type="AlphaFoldDB" id="A0A3D9QWJ1"/>
<feature type="DNA-binding region" description="H-T-H motif" evidence="2">
    <location>
        <begin position="35"/>
        <end position="54"/>
    </location>
</feature>
<evidence type="ECO:0000256" key="2">
    <source>
        <dbReference type="PROSITE-ProRule" id="PRU00335"/>
    </source>
</evidence>
<dbReference type="OrthoDB" id="9810250at2"/>
<reference evidence="4 5" key="1">
    <citation type="submission" date="2018-08" db="EMBL/GenBank/DDBJ databases">
        <title>Genomic Encyclopedia of Type Strains, Phase III (KMG-III): the genomes of soil and plant-associated and newly described type strains.</title>
        <authorList>
            <person name="Whitman W."/>
        </authorList>
    </citation>
    <scope>NUCLEOTIDE SEQUENCE [LARGE SCALE GENOMIC DNA]</scope>
    <source>
        <strain evidence="4 5">CGMCC 1.10966</strain>
    </source>
</reference>